<evidence type="ECO:0008006" key="3">
    <source>
        <dbReference type="Google" id="ProtNLM"/>
    </source>
</evidence>
<accession>A0A5N1IRN7</accession>
<proteinExistence type="predicted"/>
<dbReference type="RefSeq" id="WP_150904083.1">
    <property type="nucleotide sequence ID" value="NZ_VTWT01000006.1"/>
</dbReference>
<keyword evidence="2" id="KW-1185">Reference proteome</keyword>
<dbReference type="Proteomes" id="UP000326570">
    <property type="component" value="Unassembled WGS sequence"/>
</dbReference>
<dbReference type="AlphaFoldDB" id="A0A5N1IRN7"/>
<protein>
    <recommendedName>
        <fullName evidence="3">PD(D/E)XK endonuclease domain-containing protein</fullName>
    </recommendedName>
</protein>
<name>A0A5N1IRN7_9BACT</name>
<comment type="caution">
    <text evidence="1">The sequence shown here is derived from an EMBL/GenBank/DDBJ whole genome shotgun (WGS) entry which is preliminary data.</text>
</comment>
<dbReference type="EMBL" id="VTWT01000006">
    <property type="protein sequence ID" value="KAA9332670.1"/>
    <property type="molecule type" value="Genomic_DNA"/>
</dbReference>
<evidence type="ECO:0000313" key="2">
    <source>
        <dbReference type="Proteomes" id="UP000326570"/>
    </source>
</evidence>
<sequence>MADTNMASEFYVLSTLHRLGKNALLTLGNKKAVDILVEVEGRALTIDVKGIRDTTSFPIDNLDLELPNHFVVFVSFIGQIGNPLVLPEIHVVPTNELSILRPELNGNSLIYTSPGGLLRVQLGRLRSVGIFQNAWQLIN</sequence>
<reference evidence="1 2" key="1">
    <citation type="submission" date="2019-09" db="EMBL/GenBank/DDBJ databases">
        <title>Genome sequence of Adhaeribacter sp. M2.</title>
        <authorList>
            <person name="Srinivasan S."/>
        </authorList>
    </citation>
    <scope>NUCLEOTIDE SEQUENCE [LARGE SCALE GENOMIC DNA]</scope>
    <source>
        <strain evidence="1 2">M2</strain>
    </source>
</reference>
<organism evidence="1 2">
    <name type="scientific">Adhaeribacter soli</name>
    <dbReference type="NCBI Taxonomy" id="2607655"/>
    <lineage>
        <taxon>Bacteria</taxon>
        <taxon>Pseudomonadati</taxon>
        <taxon>Bacteroidota</taxon>
        <taxon>Cytophagia</taxon>
        <taxon>Cytophagales</taxon>
        <taxon>Hymenobacteraceae</taxon>
        <taxon>Adhaeribacter</taxon>
    </lineage>
</organism>
<evidence type="ECO:0000313" key="1">
    <source>
        <dbReference type="EMBL" id="KAA9332670.1"/>
    </source>
</evidence>
<gene>
    <name evidence="1" type="ORF">F0P94_11725</name>
</gene>